<dbReference type="STRING" id="2074.BG845_05169"/>
<evidence type="ECO:0000256" key="1">
    <source>
        <dbReference type="ARBA" id="ARBA00022679"/>
    </source>
</evidence>
<dbReference type="CDD" id="cd02440">
    <property type="entry name" value="AdoMet_MTases"/>
    <property type="match status" value="1"/>
</dbReference>
<sequence>MPARTAYHGSLGDLFARHAGTSPYNAAVDRPAMIELAGPVAGLTVLDVGCGAGHHAAELGARGARMIGFDGSETLLGHARRRLGDAAELHLHDAEEPLHFLPDGSVDGVLCALVYHHVSRRRELLAELRRVLRPGGWLLVSTSHPAGDWQHFGDSYFSEDWVDLPLGDSGESIHYQRMTLEVFLGELLGAGFALERLVEPRPVDPALERLRRAPSFVAVRMVRP</sequence>
<dbReference type="AlphaFoldDB" id="A0A1Y2MNA8"/>
<dbReference type="OrthoDB" id="5566900at2"/>
<dbReference type="InterPro" id="IPR029063">
    <property type="entry name" value="SAM-dependent_MTases_sf"/>
</dbReference>
<feature type="domain" description="Methyltransferase type 11" evidence="2">
    <location>
        <begin position="46"/>
        <end position="140"/>
    </location>
</feature>
<dbReference type="Proteomes" id="UP000194360">
    <property type="component" value="Unassembled WGS sequence"/>
</dbReference>
<organism evidence="3 4">
    <name type="scientific">Pseudonocardia autotrophica</name>
    <name type="common">Amycolata autotrophica</name>
    <name type="synonym">Nocardia autotrophica</name>
    <dbReference type="NCBI Taxonomy" id="2074"/>
    <lineage>
        <taxon>Bacteria</taxon>
        <taxon>Bacillati</taxon>
        <taxon>Actinomycetota</taxon>
        <taxon>Actinomycetes</taxon>
        <taxon>Pseudonocardiales</taxon>
        <taxon>Pseudonocardiaceae</taxon>
        <taxon>Pseudonocardia</taxon>
    </lineage>
</organism>
<gene>
    <name evidence="3" type="ORF">BG845_05169</name>
</gene>
<evidence type="ECO:0000313" key="4">
    <source>
        <dbReference type="Proteomes" id="UP000194360"/>
    </source>
</evidence>
<keyword evidence="4" id="KW-1185">Reference proteome</keyword>
<protein>
    <submittedName>
        <fullName evidence="3">Putative S-adenosylmethionine-dependent methyltransferase</fullName>
        <ecNumber evidence="3">2.1.1.-</ecNumber>
    </submittedName>
</protein>
<evidence type="ECO:0000313" key="3">
    <source>
        <dbReference type="EMBL" id="OSY36733.1"/>
    </source>
</evidence>
<dbReference type="PANTHER" id="PTHR43861">
    <property type="entry name" value="TRANS-ACONITATE 2-METHYLTRANSFERASE-RELATED"/>
    <property type="match status" value="1"/>
</dbReference>
<dbReference type="RefSeq" id="WP_085915318.1">
    <property type="nucleotide sequence ID" value="NZ_AP018920.1"/>
</dbReference>
<dbReference type="SUPFAM" id="SSF53335">
    <property type="entry name" value="S-adenosyl-L-methionine-dependent methyltransferases"/>
    <property type="match status" value="1"/>
</dbReference>
<dbReference type="GO" id="GO:0032259">
    <property type="term" value="P:methylation"/>
    <property type="evidence" value="ECO:0007669"/>
    <property type="project" value="UniProtKB-KW"/>
</dbReference>
<name>A0A1Y2MNA8_PSEAH</name>
<keyword evidence="1 3" id="KW-0808">Transferase</keyword>
<evidence type="ECO:0000259" key="2">
    <source>
        <dbReference type="Pfam" id="PF08241"/>
    </source>
</evidence>
<dbReference type="EMBL" id="MIGB01000036">
    <property type="protein sequence ID" value="OSY36733.1"/>
    <property type="molecule type" value="Genomic_DNA"/>
</dbReference>
<dbReference type="EC" id="2.1.1.-" evidence="3"/>
<accession>A0A1Y2MNA8</accession>
<reference evidence="3 4" key="1">
    <citation type="submission" date="2016-09" db="EMBL/GenBank/DDBJ databases">
        <title>Pseudonocardia autotrophica DSM535, a candidate organism with high potential of specific P450 cytochromes.</title>
        <authorList>
            <person name="Grumaz C."/>
            <person name="Vainshtein Y."/>
            <person name="Kirstahler P."/>
            <person name="Sohn K."/>
        </authorList>
    </citation>
    <scope>NUCLEOTIDE SEQUENCE [LARGE SCALE GENOMIC DNA]</scope>
    <source>
        <strain evidence="3 4">DSM 535</strain>
    </source>
</reference>
<dbReference type="InterPro" id="IPR013216">
    <property type="entry name" value="Methyltransf_11"/>
</dbReference>
<dbReference type="PANTHER" id="PTHR43861:SF3">
    <property type="entry name" value="PUTATIVE (AFU_ORTHOLOGUE AFUA_2G14390)-RELATED"/>
    <property type="match status" value="1"/>
</dbReference>
<dbReference type="Gene3D" id="3.40.50.150">
    <property type="entry name" value="Vaccinia Virus protein VP39"/>
    <property type="match status" value="1"/>
</dbReference>
<proteinExistence type="predicted"/>
<comment type="caution">
    <text evidence="3">The sequence shown here is derived from an EMBL/GenBank/DDBJ whole genome shotgun (WGS) entry which is preliminary data.</text>
</comment>
<keyword evidence="3" id="KW-0489">Methyltransferase</keyword>
<dbReference type="Pfam" id="PF08241">
    <property type="entry name" value="Methyltransf_11"/>
    <property type="match status" value="1"/>
</dbReference>
<dbReference type="GO" id="GO:0008757">
    <property type="term" value="F:S-adenosylmethionine-dependent methyltransferase activity"/>
    <property type="evidence" value="ECO:0007669"/>
    <property type="project" value="InterPro"/>
</dbReference>